<comment type="caution">
    <text evidence="4">The sequence shown here is derived from an EMBL/GenBank/DDBJ whole genome shotgun (WGS) entry which is preliminary data.</text>
</comment>
<keyword evidence="1" id="KW-0175">Coiled coil</keyword>
<dbReference type="AlphaFoldDB" id="A0A937XDX3"/>
<evidence type="ECO:0000256" key="3">
    <source>
        <dbReference type="SAM" id="SignalP"/>
    </source>
</evidence>
<evidence type="ECO:0000313" key="5">
    <source>
        <dbReference type="Proteomes" id="UP000779900"/>
    </source>
</evidence>
<name>A0A937XDX3_UNCW3</name>
<gene>
    <name evidence="4" type="ORF">FJY68_01375</name>
</gene>
<accession>A0A937XDX3</accession>
<keyword evidence="2" id="KW-1133">Transmembrane helix</keyword>
<feature type="signal peptide" evidence="3">
    <location>
        <begin position="1"/>
        <end position="20"/>
    </location>
</feature>
<keyword evidence="3" id="KW-0732">Signal</keyword>
<reference evidence="4" key="1">
    <citation type="submission" date="2019-03" db="EMBL/GenBank/DDBJ databases">
        <title>Lake Tanganyika Metagenome-Assembled Genomes (MAGs).</title>
        <authorList>
            <person name="Tran P."/>
        </authorList>
    </citation>
    <scope>NUCLEOTIDE SEQUENCE</scope>
    <source>
        <strain evidence="4">K_DeepCast_150m_m2_040</strain>
    </source>
</reference>
<evidence type="ECO:0000256" key="2">
    <source>
        <dbReference type="SAM" id="Phobius"/>
    </source>
</evidence>
<evidence type="ECO:0000256" key="1">
    <source>
        <dbReference type="SAM" id="Coils"/>
    </source>
</evidence>
<feature type="coiled-coil region" evidence="1">
    <location>
        <begin position="134"/>
        <end position="161"/>
    </location>
</feature>
<dbReference type="EMBL" id="VGIR01000004">
    <property type="protein sequence ID" value="MBM3330484.1"/>
    <property type="molecule type" value="Genomic_DNA"/>
</dbReference>
<dbReference type="Proteomes" id="UP000779900">
    <property type="component" value="Unassembled WGS sequence"/>
</dbReference>
<feature type="transmembrane region" description="Helical" evidence="2">
    <location>
        <begin position="51"/>
        <end position="71"/>
    </location>
</feature>
<protein>
    <submittedName>
        <fullName evidence="4">Uncharacterized protein</fullName>
    </submittedName>
</protein>
<feature type="chain" id="PRO_5037297485" evidence="3">
    <location>
        <begin position="21"/>
        <end position="423"/>
    </location>
</feature>
<keyword evidence="2" id="KW-0812">Transmembrane</keyword>
<proteinExistence type="predicted"/>
<organism evidence="4 5">
    <name type="scientific">candidate division WOR-3 bacterium</name>
    <dbReference type="NCBI Taxonomy" id="2052148"/>
    <lineage>
        <taxon>Bacteria</taxon>
        <taxon>Bacteria division WOR-3</taxon>
    </lineage>
</organism>
<sequence>MKRTAIVMAVVILALAAAQAQPVASDTASRDDVVLAARQALEAASRNLGRTLTFVIVAVLVAAALAVWRTWSLSRKVARLEDLRSSWEGRFAGTADEVLRLKRKLADSESRVGKIEADTAALRPAEQDAATAQVAMVQSEMVALRERLDRAEENLEAVADHTVVTKQERAAVEELVRSAIEERGRAEDLAKAVAEERARIEELVKTAAGERGKVGDLARSVVAERARVESVAQAAAADRAKTEGLVKTAVKAQSAAEAGAARAEAVARRTAAVDSLRAGDQRLDQQAYPAAVRAYTLCLESLAGGPWDEPELRFHALHGRALANLRQREFGRVLSDAAEIEGVGSDRAQGASRLLSGVARLWQGDVPRALKDFADATARDAGARAAIVQDEDIAAWVKVNSRRAAPVKQYIRELGRELEQPSH</sequence>
<keyword evidence="2" id="KW-0472">Membrane</keyword>
<evidence type="ECO:0000313" key="4">
    <source>
        <dbReference type="EMBL" id="MBM3330484.1"/>
    </source>
</evidence>